<dbReference type="InterPro" id="IPR052973">
    <property type="entry name" value="Fungal_sec-metab_reg_TF"/>
</dbReference>
<feature type="compositionally biased region" description="Polar residues" evidence="1">
    <location>
        <begin position="261"/>
        <end position="276"/>
    </location>
</feature>
<evidence type="ECO:0000313" key="4">
    <source>
        <dbReference type="Proteomes" id="UP001583280"/>
    </source>
</evidence>
<keyword evidence="2" id="KW-0812">Transmembrane</keyword>
<accession>A0ABR3ZLS5</accession>
<keyword evidence="4" id="KW-1185">Reference proteome</keyword>
<gene>
    <name evidence="3" type="ORF">Cpir12675_000558</name>
</gene>
<feature type="transmembrane region" description="Helical" evidence="2">
    <location>
        <begin position="600"/>
        <end position="624"/>
    </location>
</feature>
<dbReference type="PANTHER" id="PTHR35392">
    <property type="entry name" value="ZN(II)2CYS6 TRANSCRIPTION FACTOR (EUROFUNG)-RELATED-RELATED"/>
    <property type="match status" value="1"/>
</dbReference>
<evidence type="ECO:0008006" key="5">
    <source>
        <dbReference type="Google" id="ProtNLM"/>
    </source>
</evidence>
<protein>
    <recommendedName>
        <fullName evidence="5">Zn(2)-C6 fungal-type domain-containing protein</fullName>
    </recommendedName>
</protein>
<dbReference type="Proteomes" id="UP001583280">
    <property type="component" value="Unassembled WGS sequence"/>
</dbReference>
<proteinExistence type="predicted"/>
<comment type="caution">
    <text evidence="3">The sequence shown here is derived from an EMBL/GenBank/DDBJ whole genome shotgun (WGS) entry which is preliminary data.</text>
</comment>
<sequence length="736" mass="83897">MPKKFCFAGNRTENIDYAYPDPNSAPNLTTPSNFPNLTPYISEGSPSFILRSEAEAYPSKNNELDIPIRPLLGQNDMPQMEQILTQQGFQTDLSQGNMLETQYNPVQPNFNQNIPELAPGQGDMQQIQQNLIQKVPQPNLMDLSPAEHSLLDGYDLESWAASPSPSAIPFNPVIYMPIQAPLEFPNVVDRYGAVPEAPYLVDAPPKSPDQIQGLVWYKHEMPQDNRFDLPAGQNMIPPNQFNPMPSKEQHPFQDSLPPTTPHNHSARAQQPPSQDSLPPKAPPNGESAANVSRPMLPGSVPIQPSKKQRGSFTLSLRKETAETRAIGSCVRCQMQRIRCVINKKDREGECATCESARPNTKFWRLPCLRYKITGVELYKPLTNLQDLAWTKRGTTELLEIKNFRWQSTQMRTIWLADGHTDISIKLTVRRFLPKDGDKMKRTWVTSNGELRSVDATPYAISDPDAAYRELEKHLSEMAYQCMQKVVLPLGEVMFKTYSIASDASKDPKVSVDEKSLLQCTLKLWMSIRLTTTSQHIIGEDTLDMQNVSDDTSPLYGKVPVPPVLGAQVDVLLIDRIQNQLRQKVLKLLKEMILRNKKQEWFSLYLAIFIIMHNIALIIAHDALYARKHGLKRRYARPERVQEYHKGANTILGYFHYSNKSHYPFSSECKDQGLKALVELDDKRMQFIQDTRKYVRSKEAEWQEMREQSQNGNDFFYVSQLFQKEWKPMDIDTSASA</sequence>
<reference evidence="3 4" key="1">
    <citation type="journal article" date="2024" name="IMA Fungus">
        <title>IMA Genome - F19 : A genome assembly and annotation guide to empower mycologists, including annotated draft genome sequences of Ceratocystis pirilliformis, Diaporthe australafricana, Fusarium ophioides, Paecilomyces lecythidis, and Sporothrix stenoceras.</title>
        <authorList>
            <person name="Aylward J."/>
            <person name="Wilson A.M."/>
            <person name="Visagie C.M."/>
            <person name="Spraker J."/>
            <person name="Barnes I."/>
            <person name="Buitendag C."/>
            <person name="Ceriani C."/>
            <person name="Del Mar Angel L."/>
            <person name="du Plessis D."/>
            <person name="Fuchs T."/>
            <person name="Gasser K."/>
            <person name="Kramer D."/>
            <person name="Li W."/>
            <person name="Munsamy K."/>
            <person name="Piso A."/>
            <person name="Price J.L."/>
            <person name="Sonnekus B."/>
            <person name="Thomas C."/>
            <person name="van der Nest A."/>
            <person name="van Dijk A."/>
            <person name="van Heerden A."/>
            <person name="van Vuuren N."/>
            <person name="Yilmaz N."/>
            <person name="Duong T.A."/>
            <person name="van der Merwe N.A."/>
            <person name="Wingfield M.J."/>
            <person name="Wingfield B.D."/>
        </authorList>
    </citation>
    <scope>NUCLEOTIDE SEQUENCE [LARGE SCALE GENOMIC DNA]</scope>
    <source>
        <strain evidence="3 4">CMW 12675</strain>
    </source>
</reference>
<dbReference type="PANTHER" id="PTHR35392:SF3">
    <property type="entry name" value="ZN(2)-C6 FUNGAL-TYPE DOMAIN-CONTAINING PROTEIN"/>
    <property type="match status" value="1"/>
</dbReference>
<evidence type="ECO:0000256" key="2">
    <source>
        <dbReference type="SAM" id="Phobius"/>
    </source>
</evidence>
<feature type="region of interest" description="Disordered" evidence="1">
    <location>
        <begin position="225"/>
        <end position="311"/>
    </location>
</feature>
<name>A0ABR3ZLS5_9PEZI</name>
<evidence type="ECO:0000313" key="3">
    <source>
        <dbReference type="EMBL" id="KAL1901192.1"/>
    </source>
</evidence>
<dbReference type="EMBL" id="JAWDJO010000007">
    <property type="protein sequence ID" value="KAL1901192.1"/>
    <property type="molecule type" value="Genomic_DNA"/>
</dbReference>
<keyword evidence="2" id="KW-1133">Transmembrane helix</keyword>
<organism evidence="3 4">
    <name type="scientific">Ceratocystis pirilliformis</name>
    <dbReference type="NCBI Taxonomy" id="259994"/>
    <lineage>
        <taxon>Eukaryota</taxon>
        <taxon>Fungi</taxon>
        <taxon>Dikarya</taxon>
        <taxon>Ascomycota</taxon>
        <taxon>Pezizomycotina</taxon>
        <taxon>Sordariomycetes</taxon>
        <taxon>Hypocreomycetidae</taxon>
        <taxon>Microascales</taxon>
        <taxon>Ceratocystidaceae</taxon>
        <taxon>Ceratocystis</taxon>
    </lineage>
</organism>
<evidence type="ECO:0000256" key="1">
    <source>
        <dbReference type="SAM" id="MobiDB-lite"/>
    </source>
</evidence>
<keyword evidence="2" id="KW-0472">Membrane</keyword>